<dbReference type="InterPro" id="IPR001709">
    <property type="entry name" value="Flavoprot_Pyr_Nucl_cyt_Rdtase"/>
</dbReference>
<comment type="cofactor">
    <cofactor evidence="1 13 14">
        <name>FAD</name>
        <dbReference type="ChEBI" id="CHEBI:57692"/>
    </cofactor>
</comment>
<keyword evidence="7 13" id="KW-0274">FAD</keyword>
<dbReference type="GO" id="GO:0090524">
    <property type="term" value="F:cytochrome-b5 reductase activity, acting on NADH"/>
    <property type="evidence" value="ECO:0007669"/>
    <property type="project" value="UniProtKB-EC"/>
</dbReference>
<name>A0AAW1RPF3_9CHLO</name>
<keyword evidence="11" id="KW-0496">Mitochondrion</keyword>
<evidence type="ECO:0000256" key="9">
    <source>
        <dbReference type="ARBA" id="ARBA00023002"/>
    </source>
</evidence>
<dbReference type="Gene3D" id="2.40.30.10">
    <property type="entry name" value="Translation factors"/>
    <property type="match status" value="1"/>
</dbReference>
<dbReference type="GO" id="GO:0005741">
    <property type="term" value="C:mitochondrial outer membrane"/>
    <property type="evidence" value="ECO:0007669"/>
    <property type="project" value="UniProtKB-SubCell"/>
</dbReference>
<feature type="binding site" evidence="13">
    <location>
        <position position="97"/>
    </location>
    <ligand>
        <name>FAD</name>
        <dbReference type="ChEBI" id="CHEBI:57692"/>
    </ligand>
</feature>
<dbReference type="PANTHER" id="PTHR19370">
    <property type="entry name" value="NADH-CYTOCHROME B5 REDUCTASE"/>
    <property type="match status" value="1"/>
</dbReference>
<proteinExistence type="inferred from homology"/>
<evidence type="ECO:0000256" key="13">
    <source>
        <dbReference type="PIRSR" id="PIRSR601834-1"/>
    </source>
</evidence>
<dbReference type="Proteomes" id="UP001438707">
    <property type="component" value="Unassembled WGS sequence"/>
</dbReference>
<dbReference type="PANTHER" id="PTHR19370:SF184">
    <property type="entry name" value="NADH-CYTOCHROME B5 REDUCTASE-LIKE"/>
    <property type="match status" value="1"/>
</dbReference>
<gene>
    <name evidence="17" type="ORF">WJX74_000080</name>
</gene>
<evidence type="ECO:0000313" key="17">
    <source>
        <dbReference type="EMBL" id="KAK9835435.1"/>
    </source>
</evidence>
<dbReference type="InterPro" id="IPR001834">
    <property type="entry name" value="CBR-like"/>
</dbReference>
<dbReference type="InterPro" id="IPR017927">
    <property type="entry name" value="FAD-bd_FR_type"/>
</dbReference>
<evidence type="ECO:0000256" key="10">
    <source>
        <dbReference type="ARBA" id="ARBA00023027"/>
    </source>
</evidence>
<evidence type="ECO:0000256" key="4">
    <source>
        <dbReference type="ARBA" id="ARBA00022630"/>
    </source>
</evidence>
<evidence type="ECO:0000256" key="5">
    <source>
        <dbReference type="ARBA" id="ARBA00022692"/>
    </source>
</evidence>
<feature type="binding site" evidence="13">
    <location>
        <position position="115"/>
    </location>
    <ligand>
        <name>FAD</name>
        <dbReference type="ChEBI" id="CHEBI:57692"/>
    </ligand>
</feature>
<dbReference type="GO" id="GO:0022900">
    <property type="term" value="P:electron transport chain"/>
    <property type="evidence" value="ECO:0007669"/>
    <property type="project" value="TreeGrafter"/>
</dbReference>
<dbReference type="PRINTS" id="PR00371">
    <property type="entry name" value="FPNCR"/>
</dbReference>
<keyword evidence="8 15" id="KW-1133">Transmembrane helix</keyword>
<feature type="binding site" evidence="13">
    <location>
        <position position="113"/>
    </location>
    <ligand>
        <name>FAD</name>
        <dbReference type="ChEBI" id="CHEBI:57692"/>
    </ligand>
</feature>
<evidence type="ECO:0000256" key="3">
    <source>
        <dbReference type="ARBA" id="ARBA00006105"/>
    </source>
</evidence>
<dbReference type="InterPro" id="IPR001433">
    <property type="entry name" value="OxRdtase_FAD/NAD-bd"/>
</dbReference>
<dbReference type="Pfam" id="PF00175">
    <property type="entry name" value="NAD_binding_1"/>
    <property type="match status" value="1"/>
</dbReference>
<reference evidence="17 18" key="1">
    <citation type="journal article" date="2024" name="Nat. Commun.">
        <title>Phylogenomics reveals the evolutionary origins of lichenization in chlorophyte algae.</title>
        <authorList>
            <person name="Puginier C."/>
            <person name="Libourel C."/>
            <person name="Otte J."/>
            <person name="Skaloud P."/>
            <person name="Haon M."/>
            <person name="Grisel S."/>
            <person name="Petersen M."/>
            <person name="Berrin J.G."/>
            <person name="Delaux P.M."/>
            <person name="Dal Grande F."/>
            <person name="Keller J."/>
        </authorList>
    </citation>
    <scope>NUCLEOTIDE SEQUENCE [LARGE SCALE GENOMIC DNA]</scope>
    <source>
        <strain evidence="17 18">SAG 2145</strain>
    </source>
</reference>
<keyword evidence="10 14" id="KW-0520">NAD</keyword>
<organism evidence="17 18">
    <name type="scientific">Apatococcus lobatus</name>
    <dbReference type="NCBI Taxonomy" id="904363"/>
    <lineage>
        <taxon>Eukaryota</taxon>
        <taxon>Viridiplantae</taxon>
        <taxon>Chlorophyta</taxon>
        <taxon>core chlorophytes</taxon>
        <taxon>Trebouxiophyceae</taxon>
        <taxon>Chlorellales</taxon>
        <taxon>Chlorellaceae</taxon>
        <taxon>Apatococcus</taxon>
    </lineage>
</organism>
<keyword evidence="4 13" id="KW-0285">Flavoprotein</keyword>
<keyword evidence="9 14" id="KW-0560">Oxidoreductase</keyword>
<feature type="binding site" evidence="13">
    <location>
        <position position="123"/>
    </location>
    <ligand>
        <name>FAD</name>
        <dbReference type="ChEBI" id="CHEBI:57692"/>
    </ligand>
</feature>
<dbReference type="EC" id="1.6.2.2" evidence="14"/>
<feature type="binding site" evidence="13">
    <location>
        <position position="98"/>
    </location>
    <ligand>
        <name>FAD</name>
        <dbReference type="ChEBI" id="CHEBI:57692"/>
    </ligand>
</feature>
<evidence type="ECO:0000259" key="16">
    <source>
        <dbReference type="PROSITE" id="PS51384"/>
    </source>
</evidence>
<keyword evidence="12 15" id="KW-0472">Membrane</keyword>
<evidence type="ECO:0000256" key="8">
    <source>
        <dbReference type="ARBA" id="ARBA00022989"/>
    </source>
</evidence>
<dbReference type="InterPro" id="IPR017938">
    <property type="entry name" value="Riboflavin_synthase-like_b-brl"/>
</dbReference>
<feature type="domain" description="FAD-binding FR-type" evidence="16">
    <location>
        <begin position="44"/>
        <end position="147"/>
    </location>
</feature>
<comment type="catalytic activity">
    <reaction evidence="14">
        <text>2 Fe(III)-[cytochrome b5] + NADH = 2 Fe(II)-[cytochrome b5] + NAD(+) + H(+)</text>
        <dbReference type="Rhea" id="RHEA:46680"/>
        <dbReference type="Rhea" id="RHEA-COMP:10438"/>
        <dbReference type="Rhea" id="RHEA-COMP:10439"/>
        <dbReference type="ChEBI" id="CHEBI:15378"/>
        <dbReference type="ChEBI" id="CHEBI:29033"/>
        <dbReference type="ChEBI" id="CHEBI:29034"/>
        <dbReference type="ChEBI" id="CHEBI:57540"/>
        <dbReference type="ChEBI" id="CHEBI:57945"/>
        <dbReference type="EC" id="1.6.2.2"/>
    </reaction>
</comment>
<feature type="binding site" evidence="13">
    <location>
        <position position="164"/>
    </location>
    <ligand>
        <name>FAD</name>
        <dbReference type="ChEBI" id="CHEBI:57692"/>
    </ligand>
</feature>
<dbReference type="CDD" id="cd06183">
    <property type="entry name" value="cyt_b5_reduct_like"/>
    <property type="match status" value="1"/>
</dbReference>
<comment type="caution">
    <text evidence="17">The sequence shown here is derived from an EMBL/GenBank/DDBJ whole genome shotgun (WGS) entry which is preliminary data.</text>
</comment>
<feature type="transmembrane region" description="Helical" evidence="15">
    <location>
        <begin position="12"/>
        <end position="31"/>
    </location>
</feature>
<comment type="subcellular location">
    <subcellularLocation>
        <location evidence="2">Mitochondrion outer membrane</location>
    </subcellularLocation>
</comment>
<keyword evidence="18" id="KW-1185">Reference proteome</keyword>
<evidence type="ECO:0000256" key="12">
    <source>
        <dbReference type="ARBA" id="ARBA00023136"/>
    </source>
</evidence>
<dbReference type="PROSITE" id="PS51384">
    <property type="entry name" value="FAD_FR"/>
    <property type="match status" value="1"/>
</dbReference>
<dbReference type="Pfam" id="PF00970">
    <property type="entry name" value="FAD_binding_6"/>
    <property type="match status" value="1"/>
</dbReference>
<dbReference type="Gene3D" id="3.40.50.80">
    <property type="entry name" value="Nucleotide-binding domain of ferredoxin-NADP reductase (FNR) module"/>
    <property type="match status" value="1"/>
</dbReference>
<dbReference type="FunFam" id="2.40.30.10:FF:000032">
    <property type="entry name" value="NADH-cytochrome b5 reductase"/>
    <property type="match status" value="1"/>
</dbReference>
<evidence type="ECO:0000256" key="2">
    <source>
        <dbReference type="ARBA" id="ARBA00004294"/>
    </source>
</evidence>
<dbReference type="EMBL" id="JALJOS010000008">
    <property type="protein sequence ID" value="KAK9835435.1"/>
    <property type="molecule type" value="Genomic_DNA"/>
</dbReference>
<evidence type="ECO:0000256" key="6">
    <source>
        <dbReference type="ARBA" id="ARBA00022787"/>
    </source>
</evidence>
<dbReference type="InterPro" id="IPR008333">
    <property type="entry name" value="Cbr1-like_FAD-bd_dom"/>
</dbReference>
<evidence type="ECO:0000256" key="1">
    <source>
        <dbReference type="ARBA" id="ARBA00001974"/>
    </source>
</evidence>
<comment type="similarity">
    <text evidence="3 14">Belongs to the flavoprotein pyridine nucleotide cytochrome reductase family.</text>
</comment>
<keyword evidence="6" id="KW-1000">Mitochondrion outer membrane</keyword>
<sequence>MNWSVLTQPTTFGLLVVFAVLLVIQYVVNLYRSEQEENGVLDPVEWRPLQLVDKKVVSHNTRRFRFGFPRHDQLLGLPVGKHVIMKGKTAEGDVIKPYTPVTDVRQRGYVDFVIKVYPEGRMSRHLDKMEPGEELLFKGPRGAFEYKANSQKAIGMLAGGTGVTPMWQVAYHILSNPKDQTKVSLIFGNLTEEDILIKEELDALAKEYPEDFHLYYVVNEASPGWTGGTGFITADTIKAHLPPPQEGTLTLRCGPPGMNKAMEGHLNSLGYSDSMQFQF</sequence>
<dbReference type="SUPFAM" id="SSF52343">
    <property type="entry name" value="Ferredoxin reductase-like, C-terminal NADP-linked domain"/>
    <property type="match status" value="1"/>
</dbReference>
<accession>A0AAW1RPF3</accession>
<dbReference type="SUPFAM" id="SSF63380">
    <property type="entry name" value="Riboflavin synthase domain-like"/>
    <property type="match status" value="1"/>
</dbReference>
<evidence type="ECO:0000256" key="14">
    <source>
        <dbReference type="RuleBase" id="RU361226"/>
    </source>
</evidence>
<evidence type="ECO:0000256" key="15">
    <source>
        <dbReference type="SAM" id="Phobius"/>
    </source>
</evidence>
<evidence type="ECO:0000256" key="11">
    <source>
        <dbReference type="ARBA" id="ARBA00023128"/>
    </source>
</evidence>
<keyword evidence="5 15" id="KW-0812">Transmembrane</keyword>
<evidence type="ECO:0000256" key="7">
    <source>
        <dbReference type="ARBA" id="ARBA00022827"/>
    </source>
</evidence>
<feature type="binding site" evidence="13">
    <location>
        <position position="122"/>
    </location>
    <ligand>
        <name>FAD</name>
        <dbReference type="ChEBI" id="CHEBI:57692"/>
    </ligand>
</feature>
<dbReference type="InterPro" id="IPR039261">
    <property type="entry name" value="FNR_nucleotide-bd"/>
</dbReference>
<dbReference type="AlphaFoldDB" id="A0AAW1RPF3"/>
<evidence type="ECO:0000313" key="18">
    <source>
        <dbReference type="Proteomes" id="UP001438707"/>
    </source>
</evidence>
<protein>
    <recommendedName>
        <fullName evidence="14">NADH-cytochrome b5 reductase</fullName>
        <ecNumber evidence="14">1.6.2.2</ecNumber>
    </recommendedName>
</protein>
<dbReference type="FunFam" id="3.40.50.80:FF:000019">
    <property type="entry name" value="NADH-cytochrome b5 reductase"/>
    <property type="match status" value="1"/>
</dbReference>
<dbReference type="PRINTS" id="PR00406">
    <property type="entry name" value="CYTB5RDTASE"/>
</dbReference>